<evidence type="ECO:0000256" key="1">
    <source>
        <dbReference type="SAM" id="MobiDB-lite"/>
    </source>
</evidence>
<organism evidence="2 3">
    <name type="scientific">Beutenbergia cavernae (strain ATCC BAA-8 / DSM 12333 / CCUG 43141 / JCM 11478 / NBRC 16432 / NCIMB 13614 / HKI 0122)</name>
    <dbReference type="NCBI Taxonomy" id="471853"/>
    <lineage>
        <taxon>Bacteria</taxon>
        <taxon>Bacillati</taxon>
        <taxon>Actinomycetota</taxon>
        <taxon>Actinomycetes</taxon>
        <taxon>Micrococcales</taxon>
        <taxon>Beutenbergiaceae</taxon>
        <taxon>Beutenbergia</taxon>
    </lineage>
</organism>
<dbReference type="EMBL" id="CP001618">
    <property type="protein sequence ID" value="ACQ80134.1"/>
    <property type="molecule type" value="Genomic_DNA"/>
</dbReference>
<dbReference type="Proteomes" id="UP000007962">
    <property type="component" value="Chromosome"/>
</dbReference>
<evidence type="ECO:0000313" key="3">
    <source>
        <dbReference type="Proteomes" id="UP000007962"/>
    </source>
</evidence>
<gene>
    <name evidence="2" type="ordered locus">Bcav_1878</name>
</gene>
<keyword evidence="3" id="KW-1185">Reference proteome</keyword>
<name>C5C506_BEUC1</name>
<dbReference type="HOGENOM" id="CLU_190784_0_0_11"/>
<dbReference type="AlphaFoldDB" id="C5C506"/>
<dbReference type="OrthoDB" id="3214648at2"/>
<accession>C5C506</accession>
<dbReference type="RefSeq" id="WP_015882374.1">
    <property type="nucleotide sequence ID" value="NC_012669.1"/>
</dbReference>
<proteinExistence type="predicted"/>
<protein>
    <submittedName>
        <fullName evidence="2">Uncharacterized protein</fullName>
    </submittedName>
</protein>
<reference evidence="2 3" key="1">
    <citation type="journal article" date="2009" name="Stand. Genomic Sci.">
        <title>Complete genome sequence of Beutenbergia cavernae type strain (HKI 0122).</title>
        <authorList>
            <person name="Land M."/>
            <person name="Pukall R."/>
            <person name="Abt B."/>
            <person name="Goker M."/>
            <person name="Rohde M."/>
            <person name="Glavina Del Rio T."/>
            <person name="Tice H."/>
            <person name="Copeland A."/>
            <person name="Cheng J.F."/>
            <person name="Lucas S."/>
            <person name="Chen F."/>
            <person name="Nolan M."/>
            <person name="Bruce D."/>
            <person name="Goodwin L."/>
            <person name="Pitluck S."/>
            <person name="Ivanova N."/>
            <person name="Mavromatis K."/>
            <person name="Ovchinnikova G."/>
            <person name="Pati A."/>
            <person name="Chen A."/>
            <person name="Palaniappan K."/>
            <person name="Hauser L."/>
            <person name="Chang Y.J."/>
            <person name="Jefferies C.C."/>
            <person name="Saunders E."/>
            <person name="Brettin T."/>
            <person name="Detter J.C."/>
            <person name="Han C."/>
            <person name="Chain P."/>
            <person name="Bristow J."/>
            <person name="Eisen J.A."/>
            <person name="Markowitz V."/>
            <person name="Hugenholtz P."/>
            <person name="Kyrpides N.C."/>
            <person name="Klenk H.P."/>
            <person name="Lapidus A."/>
        </authorList>
    </citation>
    <scope>NUCLEOTIDE SEQUENCE [LARGE SCALE GENOMIC DNA]</scope>
    <source>
        <strain evidence="3">ATCC BAA-8 / DSM 12333 / NBRC 16432</strain>
    </source>
</reference>
<dbReference type="KEGG" id="bcv:Bcav_1878"/>
<sequence length="74" mass="8065">MTDGAAWTWQLEGPDGEPVPTGLRPEAAASRYDAESWLGEHWRELAAQGATSARLLRDGASVAVTELRAFRWPA</sequence>
<feature type="region of interest" description="Disordered" evidence="1">
    <location>
        <begin position="1"/>
        <end position="20"/>
    </location>
</feature>
<evidence type="ECO:0000313" key="2">
    <source>
        <dbReference type="EMBL" id="ACQ80134.1"/>
    </source>
</evidence>
<dbReference type="STRING" id="471853.Bcav_1878"/>